<name>A0ABS8DCH7_9FIRM</name>
<evidence type="ECO:0000259" key="3">
    <source>
        <dbReference type="PROSITE" id="PS50977"/>
    </source>
</evidence>
<sequence length="191" mass="22271">MTDRRITKSKNAIQSAFLEMLLESGFDAITVKELTEKADISRKTFYLHYMDKHDLLNEIVNETIKDLTELCEKKKDMGFVEGTVLWFYYFEEHKSFFTALFSTESTVTFRHRLLNFIMEQLDYKLEGVSNRRNTEVLRKFMAMAVLGVIESYVLDQFHVEIEEIAEQVGELLEQIIMSDNMILPNAGGKLS</sequence>
<dbReference type="PANTHER" id="PTHR43479:SF7">
    <property type="entry name" value="TETR-FAMILY TRANSCRIPTIONAL REGULATOR"/>
    <property type="match status" value="1"/>
</dbReference>
<reference evidence="4 5" key="1">
    <citation type="submission" date="2021-10" db="EMBL/GenBank/DDBJ databases">
        <title>Collection of gut derived symbiotic bacterial strains cultured from healthy donors.</title>
        <authorList>
            <person name="Lin H."/>
            <person name="Littmann E."/>
            <person name="Kohout C."/>
            <person name="Pamer E.G."/>
        </authorList>
    </citation>
    <scope>NUCLEOTIDE SEQUENCE [LARGE SCALE GENOMIC DNA]</scope>
    <source>
        <strain evidence="4 5">DFI.1.165</strain>
    </source>
</reference>
<dbReference type="EMBL" id="JAJCIS010000001">
    <property type="protein sequence ID" value="MCB7386128.1"/>
    <property type="molecule type" value="Genomic_DNA"/>
</dbReference>
<dbReference type="Gene3D" id="1.10.357.10">
    <property type="entry name" value="Tetracycline Repressor, domain 2"/>
    <property type="match status" value="1"/>
</dbReference>
<evidence type="ECO:0000313" key="4">
    <source>
        <dbReference type="EMBL" id="MCB7386128.1"/>
    </source>
</evidence>
<evidence type="ECO:0000256" key="1">
    <source>
        <dbReference type="ARBA" id="ARBA00023125"/>
    </source>
</evidence>
<dbReference type="InterPro" id="IPR009057">
    <property type="entry name" value="Homeodomain-like_sf"/>
</dbReference>
<dbReference type="PANTHER" id="PTHR43479">
    <property type="entry name" value="ACREF/ENVCD OPERON REPRESSOR-RELATED"/>
    <property type="match status" value="1"/>
</dbReference>
<dbReference type="InterPro" id="IPR050624">
    <property type="entry name" value="HTH-type_Tx_Regulator"/>
</dbReference>
<keyword evidence="1 2" id="KW-0238">DNA-binding</keyword>
<dbReference type="InterPro" id="IPR039532">
    <property type="entry name" value="TetR_C_Firmicutes"/>
</dbReference>
<keyword evidence="5" id="KW-1185">Reference proteome</keyword>
<dbReference type="RefSeq" id="WP_066732314.1">
    <property type="nucleotide sequence ID" value="NZ_JAJCIQ010000001.1"/>
</dbReference>
<dbReference type="Pfam" id="PF00440">
    <property type="entry name" value="TetR_N"/>
    <property type="match status" value="1"/>
</dbReference>
<dbReference type="PROSITE" id="PS50977">
    <property type="entry name" value="HTH_TETR_2"/>
    <property type="match status" value="1"/>
</dbReference>
<evidence type="ECO:0000313" key="5">
    <source>
        <dbReference type="Proteomes" id="UP001299546"/>
    </source>
</evidence>
<organism evidence="4 5">
    <name type="scientific">Bariatricus massiliensis</name>
    <dbReference type="NCBI Taxonomy" id="1745713"/>
    <lineage>
        <taxon>Bacteria</taxon>
        <taxon>Bacillati</taxon>
        <taxon>Bacillota</taxon>
        <taxon>Clostridia</taxon>
        <taxon>Lachnospirales</taxon>
        <taxon>Lachnospiraceae</taxon>
        <taxon>Bariatricus</taxon>
    </lineage>
</organism>
<dbReference type="InterPro" id="IPR001647">
    <property type="entry name" value="HTH_TetR"/>
</dbReference>
<proteinExistence type="predicted"/>
<evidence type="ECO:0000256" key="2">
    <source>
        <dbReference type="PROSITE-ProRule" id="PRU00335"/>
    </source>
</evidence>
<gene>
    <name evidence="4" type="ORF">LIZ65_02405</name>
</gene>
<dbReference type="SUPFAM" id="SSF46689">
    <property type="entry name" value="Homeodomain-like"/>
    <property type="match status" value="1"/>
</dbReference>
<dbReference type="Proteomes" id="UP001299546">
    <property type="component" value="Unassembled WGS sequence"/>
</dbReference>
<feature type="domain" description="HTH tetR-type" evidence="3">
    <location>
        <begin position="7"/>
        <end position="67"/>
    </location>
</feature>
<accession>A0ABS8DCH7</accession>
<dbReference type="Pfam" id="PF14278">
    <property type="entry name" value="TetR_C_8"/>
    <property type="match status" value="1"/>
</dbReference>
<protein>
    <submittedName>
        <fullName evidence="4">TetR/AcrR family transcriptional regulator</fullName>
    </submittedName>
</protein>
<comment type="caution">
    <text evidence="4">The sequence shown here is derived from an EMBL/GenBank/DDBJ whole genome shotgun (WGS) entry which is preliminary data.</text>
</comment>
<feature type="DNA-binding region" description="H-T-H motif" evidence="2">
    <location>
        <begin position="30"/>
        <end position="49"/>
    </location>
</feature>